<feature type="transmembrane region" description="Helical" evidence="1">
    <location>
        <begin position="12"/>
        <end position="30"/>
    </location>
</feature>
<keyword evidence="3" id="KW-1185">Reference proteome</keyword>
<evidence type="ECO:0000256" key="1">
    <source>
        <dbReference type="SAM" id="Phobius"/>
    </source>
</evidence>
<dbReference type="Proteomes" id="UP001172083">
    <property type="component" value="Unassembled WGS sequence"/>
</dbReference>
<protein>
    <submittedName>
        <fullName evidence="2">Uncharacterized protein</fullName>
    </submittedName>
</protein>
<gene>
    <name evidence="2" type="ORF">QQ020_07725</name>
</gene>
<feature type="transmembrane region" description="Helical" evidence="1">
    <location>
        <begin position="36"/>
        <end position="56"/>
    </location>
</feature>
<keyword evidence="1" id="KW-1133">Transmembrane helix</keyword>
<accession>A0ABT8L2K2</accession>
<organism evidence="2 3">
    <name type="scientific">Agaribacillus aureus</name>
    <dbReference type="NCBI Taxonomy" id="3051825"/>
    <lineage>
        <taxon>Bacteria</taxon>
        <taxon>Pseudomonadati</taxon>
        <taxon>Bacteroidota</taxon>
        <taxon>Cytophagia</taxon>
        <taxon>Cytophagales</taxon>
        <taxon>Splendidivirgaceae</taxon>
        <taxon>Agaribacillus</taxon>
    </lineage>
</organism>
<evidence type="ECO:0000313" key="3">
    <source>
        <dbReference type="Proteomes" id="UP001172083"/>
    </source>
</evidence>
<proteinExistence type="predicted"/>
<dbReference type="EMBL" id="JAUJEB010000001">
    <property type="protein sequence ID" value="MDN5211935.1"/>
    <property type="molecule type" value="Genomic_DNA"/>
</dbReference>
<keyword evidence="1" id="KW-0472">Membrane</keyword>
<sequence>MSEKISSNEYANISIITTVTIVIWLISISFLKANIYISITIAVALLIGAFKVFKLINYKVFYNKEFLVVQKNKRTFQISLMRIRKIKLTMDYVGSARKYRIEYLDPNDNFDAVSFFVSRFNSEFEGFIEYVGDSYPFVKIERWATTFDS</sequence>
<dbReference type="RefSeq" id="WP_346757262.1">
    <property type="nucleotide sequence ID" value="NZ_JAUJEB010000001.1"/>
</dbReference>
<evidence type="ECO:0000313" key="2">
    <source>
        <dbReference type="EMBL" id="MDN5211935.1"/>
    </source>
</evidence>
<comment type="caution">
    <text evidence="2">The sequence shown here is derived from an EMBL/GenBank/DDBJ whole genome shotgun (WGS) entry which is preliminary data.</text>
</comment>
<name>A0ABT8L2K2_9BACT</name>
<keyword evidence="1" id="KW-0812">Transmembrane</keyword>
<reference evidence="2" key="1">
    <citation type="submission" date="2023-06" db="EMBL/GenBank/DDBJ databases">
        <title>Genomic of Agaribacillus aureum.</title>
        <authorList>
            <person name="Wang G."/>
        </authorList>
    </citation>
    <scope>NUCLEOTIDE SEQUENCE</scope>
    <source>
        <strain evidence="2">BMA12</strain>
    </source>
</reference>